<dbReference type="EMBL" id="BCMH01000018">
    <property type="protein sequence ID" value="GAX04409.1"/>
    <property type="molecule type" value="Genomic_DNA"/>
</dbReference>
<evidence type="ECO:0000313" key="2">
    <source>
        <dbReference type="Proteomes" id="UP000198430"/>
    </source>
</evidence>
<name>A0A1Z5IRP4_9LACO</name>
<dbReference type="Pfam" id="PF07751">
    <property type="entry name" value="Abi_2"/>
    <property type="match status" value="1"/>
</dbReference>
<gene>
    <name evidence="1" type="primary">abiF</name>
    <name evidence="1" type="ORF">IWT140_02047</name>
</gene>
<comment type="caution">
    <text evidence="1">The sequence shown here is derived from an EMBL/GenBank/DDBJ whole genome shotgun (WGS) entry which is preliminary data.</text>
</comment>
<reference evidence="1 2" key="1">
    <citation type="submission" date="2015-11" db="EMBL/GenBank/DDBJ databases">
        <title>Draft genome sequences of new species of the genus Lactobacillus isolated from orchardgrass silage.</title>
        <authorList>
            <person name="Tohno M."/>
            <person name="Tanizawa Y."/>
            <person name="Arita M."/>
        </authorList>
    </citation>
    <scope>NUCLEOTIDE SEQUENCE [LARGE SCALE GENOMIC DNA]</scope>
    <source>
        <strain evidence="1 2">IWT140</strain>
    </source>
</reference>
<dbReference type="RefSeq" id="WP_089089359.1">
    <property type="nucleotide sequence ID" value="NZ_BCMH01000018.1"/>
</dbReference>
<protein>
    <submittedName>
        <fullName evidence="1">Abortive infection bacteriophage resistance protein</fullName>
    </submittedName>
</protein>
<sequence length="296" mass="34552">MVEYSRKATRIDEQLHILNARGLRTENNLENQQRLENIGYFKFKGYCLPFYEDSSNDVFIAESTFEDVYASYIVDQKLHRILYGLLSRIESQLKSIIGSKIALEYGPLSHYDEKIFRSSQYQADWLAALNVNENRAQERRELYVDHYKKVYEDKVPIWVALEMATLGTVSKLFSDIRPELQKEIAVEKYSVPYVYLASWLQFLTVVRNSCAHNNRTFGRKFSISPKIAKKVKNKCPELEYPTIFTVFYVISKVCKSRNFLISSIEETSSIFANTSNVDISKFGFPENWREQIDTLS</sequence>
<dbReference type="AlphaFoldDB" id="A0A1Z5IRP4"/>
<dbReference type="InterPro" id="IPR011664">
    <property type="entry name" value="Abi_system_AbiD/AbiF-like"/>
</dbReference>
<keyword evidence="2" id="KW-1185">Reference proteome</keyword>
<accession>A0A1Z5IRP4</accession>
<organism evidence="1 2">
    <name type="scientific">Secundilactobacillus pentosiphilus</name>
    <dbReference type="NCBI Taxonomy" id="1714682"/>
    <lineage>
        <taxon>Bacteria</taxon>
        <taxon>Bacillati</taxon>
        <taxon>Bacillota</taxon>
        <taxon>Bacilli</taxon>
        <taxon>Lactobacillales</taxon>
        <taxon>Lactobacillaceae</taxon>
        <taxon>Secundilactobacillus</taxon>
    </lineage>
</organism>
<evidence type="ECO:0000313" key="1">
    <source>
        <dbReference type="EMBL" id="GAX04409.1"/>
    </source>
</evidence>
<proteinExistence type="predicted"/>
<dbReference type="Proteomes" id="UP000198430">
    <property type="component" value="Unassembled WGS sequence"/>
</dbReference>